<evidence type="ECO:0000313" key="2">
    <source>
        <dbReference type="Proteomes" id="UP000218899"/>
    </source>
</evidence>
<keyword evidence="2" id="KW-1185">Reference proteome</keyword>
<gene>
    <name evidence="1" type="ORF">SVA_3763</name>
</gene>
<dbReference type="PANTHER" id="PTHR43434:SF3">
    <property type="entry name" value="GMP_IMP NUCLEOTIDASE YRFG"/>
    <property type="match status" value="1"/>
</dbReference>
<dbReference type="KEGG" id="sva:SVA_3763"/>
<dbReference type="GO" id="GO:0005829">
    <property type="term" value="C:cytosol"/>
    <property type="evidence" value="ECO:0007669"/>
    <property type="project" value="TreeGrafter"/>
</dbReference>
<dbReference type="InterPro" id="IPR036412">
    <property type="entry name" value="HAD-like_sf"/>
</dbReference>
<evidence type="ECO:0000313" key="1">
    <source>
        <dbReference type="EMBL" id="BAU50297.1"/>
    </source>
</evidence>
<dbReference type="OrthoDB" id="9773910at2"/>
<sequence length="216" mass="24729">MVAWDAVETLLLDMDGTLLDLHYDNHFWLEHVPLRYAESRGLDPVAAKQELLERYKRAEGTLDWYCVDYWTRELGLDIPLLKQEVEHLIAVHPHVIDFLHAVRARGKRILLVTNAHGKAIDLKFRRTQLGGHFDAVVCAHDLRVPKEHAGFWHKLRTLHPFENERALLVDDSLPVLRAAKAYGIAQVLAVKRPDSKQPEKAIAEFPAIASFLDIMP</sequence>
<dbReference type="NCBIfam" id="TIGR01509">
    <property type="entry name" value="HAD-SF-IA-v3"/>
    <property type="match status" value="1"/>
</dbReference>
<dbReference type="EMBL" id="AP014936">
    <property type="protein sequence ID" value="BAU50297.1"/>
    <property type="molecule type" value="Genomic_DNA"/>
</dbReference>
<name>A0A1B4VH06_9GAMM</name>
<dbReference type="SFLD" id="SFLDS00003">
    <property type="entry name" value="Haloacid_Dehalogenase"/>
    <property type="match status" value="1"/>
</dbReference>
<dbReference type="NCBIfam" id="NF011564">
    <property type="entry name" value="PRK14988.1"/>
    <property type="match status" value="1"/>
</dbReference>
<dbReference type="GO" id="GO:0006281">
    <property type="term" value="P:DNA repair"/>
    <property type="evidence" value="ECO:0007669"/>
    <property type="project" value="TreeGrafter"/>
</dbReference>
<proteinExistence type="predicted"/>
<dbReference type="Proteomes" id="UP000218899">
    <property type="component" value="Chromosome"/>
</dbReference>
<reference evidence="1 2" key="1">
    <citation type="submission" date="2015-08" db="EMBL/GenBank/DDBJ databases">
        <title>Complete genome sequence of Sulfurifustis variabilis.</title>
        <authorList>
            <person name="Miura A."/>
            <person name="Kojima H."/>
            <person name="Fukui M."/>
        </authorList>
    </citation>
    <scope>NUCLEOTIDE SEQUENCE [LARGE SCALE GENOMIC DNA]</scope>
    <source>
        <strain evidence="2">skN76</strain>
    </source>
</reference>
<dbReference type="Pfam" id="PF00702">
    <property type="entry name" value="Hydrolase"/>
    <property type="match status" value="1"/>
</dbReference>
<dbReference type="InterPro" id="IPR006439">
    <property type="entry name" value="HAD-SF_hydro_IA"/>
</dbReference>
<organism evidence="1 2">
    <name type="scientific">Sulfurifustis variabilis</name>
    <dbReference type="NCBI Taxonomy" id="1675686"/>
    <lineage>
        <taxon>Bacteria</taxon>
        <taxon>Pseudomonadati</taxon>
        <taxon>Pseudomonadota</taxon>
        <taxon>Gammaproteobacteria</taxon>
        <taxon>Acidiferrobacterales</taxon>
        <taxon>Acidiferrobacteraceae</taxon>
        <taxon>Sulfurifustis</taxon>
    </lineage>
</organism>
<dbReference type="RefSeq" id="WP_096462612.1">
    <property type="nucleotide sequence ID" value="NZ_AP014936.1"/>
</dbReference>
<dbReference type="CDD" id="cd01427">
    <property type="entry name" value="HAD_like"/>
    <property type="match status" value="1"/>
</dbReference>
<dbReference type="SFLD" id="SFLDG01129">
    <property type="entry name" value="C1.5:_HAD__Beta-PGM__Phosphata"/>
    <property type="match status" value="1"/>
</dbReference>
<dbReference type="SUPFAM" id="SSF56784">
    <property type="entry name" value="HAD-like"/>
    <property type="match status" value="1"/>
</dbReference>
<dbReference type="GO" id="GO:0008967">
    <property type="term" value="F:phosphoglycolate phosphatase activity"/>
    <property type="evidence" value="ECO:0007669"/>
    <property type="project" value="TreeGrafter"/>
</dbReference>
<dbReference type="AlphaFoldDB" id="A0A1B4VH06"/>
<dbReference type="InterPro" id="IPR023214">
    <property type="entry name" value="HAD_sf"/>
</dbReference>
<protein>
    <submittedName>
        <fullName evidence="1">Haloacid dehalogenase</fullName>
    </submittedName>
</protein>
<accession>A0A1B4VH06</accession>
<dbReference type="InterPro" id="IPR050155">
    <property type="entry name" value="HAD-like_hydrolase_sf"/>
</dbReference>
<dbReference type="PANTHER" id="PTHR43434">
    <property type="entry name" value="PHOSPHOGLYCOLATE PHOSPHATASE"/>
    <property type="match status" value="1"/>
</dbReference>
<dbReference type="Gene3D" id="3.40.50.1000">
    <property type="entry name" value="HAD superfamily/HAD-like"/>
    <property type="match status" value="1"/>
</dbReference>